<dbReference type="GeneID" id="37076914"/>
<dbReference type="EMBL" id="KZ821252">
    <property type="protein sequence ID" value="PYH42355.1"/>
    <property type="molecule type" value="Genomic_DNA"/>
</dbReference>
<dbReference type="STRING" id="1450539.A0A318Z4X1"/>
<reference evidence="8 9" key="1">
    <citation type="submission" date="2016-12" db="EMBL/GenBank/DDBJ databases">
        <title>The genomes of Aspergillus section Nigri reveals drivers in fungal speciation.</title>
        <authorList>
            <consortium name="DOE Joint Genome Institute"/>
            <person name="Vesth T.C."/>
            <person name="Nybo J."/>
            <person name="Theobald S."/>
            <person name="Brandl J."/>
            <person name="Frisvad J.C."/>
            <person name="Nielsen K.F."/>
            <person name="Lyhne E.K."/>
            <person name="Kogle M.E."/>
            <person name="Kuo A."/>
            <person name="Riley R."/>
            <person name="Clum A."/>
            <person name="Nolan M."/>
            <person name="Lipzen A."/>
            <person name="Salamov A."/>
            <person name="Henrissat B."/>
            <person name="Wiebenga A."/>
            <person name="De Vries R.P."/>
            <person name="Grigoriev I.V."/>
            <person name="Mortensen U.H."/>
            <person name="Andersen M.R."/>
            <person name="Baker S.E."/>
        </authorList>
    </citation>
    <scope>NUCLEOTIDE SEQUENCE [LARGE SCALE GENOMIC DNA]</scope>
    <source>
        <strain evidence="8 9">JOP 1030-1</strain>
    </source>
</reference>
<dbReference type="Pfam" id="PF00645">
    <property type="entry name" value="zf-PARP"/>
    <property type="match status" value="1"/>
</dbReference>
<evidence type="ECO:0000256" key="4">
    <source>
        <dbReference type="ARBA" id="ARBA00022833"/>
    </source>
</evidence>
<evidence type="ECO:0000256" key="5">
    <source>
        <dbReference type="ARBA" id="ARBA00023242"/>
    </source>
</evidence>
<dbReference type="InterPro" id="IPR001510">
    <property type="entry name" value="Znf_PARP"/>
</dbReference>
<feature type="region of interest" description="Disordered" evidence="6">
    <location>
        <begin position="109"/>
        <end position="254"/>
    </location>
</feature>
<gene>
    <name evidence="8" type="ORF">BP01DRAFT_359446</name>
</gene>
<protein>
    <submittedName>
        <fullName evidence="8">Zf-PARP-domain-containing protein</fullName>
    </submittedName>
</protein>
<dbReference type="PROSITE" id="PS50064">
    <property type="entry name" value="ZF_PARP_2"/>
    <property type="match status" value="1"/>
</dbReference>
<evidence type="ECO:0000313" key="9">
    <source>
        <dbReference type="Proteomes" id="UP000248349"/>
    </source>
</evidence>
<evidence type="ECO:0000256" key="3">
    <source>
        <dbReference type="ARBA" id="ARBA00022771"/>
    </source>
</evidence>
<evidence type="ECO:0000313" key="8">
    <source>
        <dbReference type="EMBL" id="PYH42355.1"/>
    </source>
</evidence>
<dbReference type="SUPFAM" id="SSF57716">
    <property type="entry name" value="Glucocorticoid receptor-like (DNA-binding domain)"/>
    <property type="match status" value="1"/>
</dbReference>
<evidence type="ECO:0000256" key="2">
    <source>
        <dbReference type="ARBA" id="ARBA00022723"/>
    </source>
</evidence>
<keyword evidence="4" id="KW-0862">Zinc</keyword>
<feature type="compositionally biased region" description="Acidic residues" evidence="6">
    <location>
        <begin position="138"/>
        <end position="148"/>
    </location>
</feature>
<feature type="domain" description="PARP-type" evidence="7">
    <location>
        <begin position="4"/>
        <end position="103"/>
    </location>
</feature>
<sequence length="254" mass="27909">MGAYRLDEASTGRAGCQNKECKDAKVKIAKGELRHGSWVDTGGFQSYRWRHWGCVTPVVIENLKEAIEELSGGDATDYSALDGFDELSEENQEKVRRALEQGHVDDADWRGDVEFNRPGQRGFRKKAPKETAAKAKDEEEDEEDEEQEPTPKSKKRSRAQPKKEPKAEAEADGDGEQLEEAPKAKRSKKSTQSKPVSDDEEAAKPKTSKRSRQATSKAAAEAPAATKKSAAKKPTKAAAADDGEKPKRGRKKAA</sequence>
<dbReference type="GO" id="GO:0008270">
    <property type="term" value="F:zinc ion binding"/>
    <property type="evidence" value="ECO:0007669"/>
    <property type="project" value="UniProtKB-KW"/>
</dbReference>
<dbReference type="SMART" id="SM01336">
    <property type="entry name" value="zf-PARP"/>
    <property type="match status" value="1"/>
</dbReference>
<dbReference type="OrthoDB" id="429950at2759"/>
<evidence type="ECO:0000256" key="1">
    <source>
        <dbReference type="ARBA" id="ARBA00004123"/>
    </source>
</evidence>
<dbReference type="Gene3D" id="3.30.1740.10">
    <property type="entry name" value="Zinc finger, PARP-type"/>
    <property type="match status" value="1"/>
</dbReference>
<organism evidence="8 9">
    <name type="scientific">Aspergillus saccharolyticus JOP 1030-1</name>
    <dbReference type="NCBI Taxonomy" id="1450539"/>
    <lineage>
        <taxon>Eukaryota</taxon>
        <taxon>Fungi</taxon>
        <taxon>Dikarya</taxon>
        <taxon>Ascomycota</taxon>
        <taxon>Pezizomycotina</taxon>
        <taxon>Eurotiomycetes</taxon>
        <taxon>Eurotiomycetidae</taxon>
        <taxon>Eurotiales</taxon>
        <taxon>Aspergillaceae</taxon>
        <taxon>Aspergillus</taxon>
        <taxon>Aspergillus subgen. Circumdati</taxon>
    </lineage>
</organism>
<accession>A0A318Z4X1</accession>
<feature type="compositionally biased region" description="Low complexity" evidence="6">
    <location>
        <begin position="214"/>
        <end position="228"/>
    </location>
</feature>
<dbReference type="GO" id="GO:0005634">
    <property type="term" value="C:nucleus"/>
    <property type="evidence" value="ECO:0007669"/>
    <property type="project" value="UniProtKB-SubCell"/>
</dbReference>
<keyword evidence="3" id="KW-0863">Zinc-finger</keyword>
<evidence type="ECO:0000259" key="7">
    <source>
        <dbReference type="PROSITE" id="PS50064"/>
    </source>
</evidence>
<feature type="compositionally biased region" description="Basic and acidic residues" evidence="6">
    <location>
        <begin position="128"/>
        <end position="137"/>
    </location>
</feature>
<evidence type="ECO:0000256" key="6">
    <source>
        <dbReference type="SAM" id="MobiDB-lite"/>
    </source>
</evidence>
<dbReference type="AlphaFoldDB" id="A0A318Z4X1"/>
<dbReference type="RefSeq" id="XP_025428337.1">
    <property type="nucleotide sequence ID" value="XM_025575686.1"/>
</dbReference>
<name>A0A318Z4X1_9EURO</name>
<comment type="subcellular location">
    <subcellularLocation>
        <location evidence="1">Nucleus</location>
    </subcellularLocation>
</comment>
<proteinExistence type="predicted"/>
<dbReference type="GO" id="GO:0003677">
    <property type="term" value="F:DNA binding"/>
    <property type="evidence" value="ECO:0007669"/>
    <property type="project" value="InterPro"/>
</dbReference>
<keyword evidence="2" id="KW-0479">Metal-binding</keyword>
<keyword evidence="5" id="KW-0539">Nucleus</keyword>
<feature type="compositionally biased region" description="Acidic residues" evidence="6">
    <location>
        <begin position="170"/>
        <end position="179"/>
    </location>
</feature>
<keyword evidence="9" id="KW-1185">Reference proteome</keyword>
<dbReference type="InterPro" id="IPR036957">
    <property type="entry name" value="Znf_PARP_sf"/>
</dbReference>
<dbReference type="Proteomes" id="UP000248349">
    <property type="component" value="Unassembled WGS sequence"/>
</dbReference>